<evidence type="ECO:0000259" key="3">
    <source>
        <dbReference type="Pfam" id="PF21217"/>
    </source>
</evidence>
<name>A0A101KU87_RHILI</name>
<dbReference type="PANTHER" id="PTHR38781">
    <property type="entry name" value="ANTITOXIN DINJ-RELATED"/>
    <property type="match status" value="1"/>
</dbReference>
<comment type="caution">
    <text evidence="4">The sequence shown here is derived from an EMBL/GenBank/DDBJ whole genome shotgun (WGS) entry which is preliminary data.</text>
</comment>
<dbReference type="InterPro" id="IPR048851">
    <property type="entry name" value="PaaA2_dom"/>
</dbReference>
<dbReference type="Gene3D" id="6.20.450.20">
    <property type="match status" value="1"/>
</dbReference>
<dbReference type="InterPro" id="IPR007337">
    <property type="entry name" value="RelB/DinJ"/>
</dbReference>
<dbReference type="OrthoDB" id="9799097at2"/>
<evidence type="ECO:0000313" key="4">
    <source>
        <dbReference type="EMBL" id="KUM27117.1"/>
    </source>
</evidence>
<dbReference type="NCBIfam" id="TIGR02384">
    <property type="entry name" value="RelB_DinJ"/>
    <property type="match status" value="1"/>
</dbReference>
<keyword evidence="2" id="KW-1277">Toxin-antitoxin system</keyword>
<evidence type="ECO:0000256" key="2">
    <source>
        <dbReference type="ARBA" id="ARBA00022649"/>
    </source>
</evidence>
<dbReference type="EMBL" id="LPWA01000099">
    <property type="protein sequence ID" value="KUM27117.1"/>
    <property type="molecule type" value="Genomic_DNA"/>
</dbReference>
<dbReference type="Pfam" id="PF21217">
    <property type="entry name" value="PaaA2"/>
    <property type="match status" value="1"/>
</dbReference>
<feature type="domain" description="Stability determinant" evidence="3">
    <location>
        <begin position="56"/>
        <end position="82"/>
    </location>
</feature>
<organism evidence="4 5">
    <name type="scientific">Rhizobium loti</name>
    <name type="common">Mesorhizobium loti</name>
    <dbReference type="NCBI Taxonomy" id="381"/>
    <lineage>
        <taxon>Bacteria</taxon>
        <taxon>Pseudomonadati</taxon>
        <taxon>Pseudomonadota</taxon>
        <taxon>Alphaproteobacteria</taxon>
        <taxon>Hyphomicrobiales</taxon>
        <taxon>Phyllobacteriaceae</taxon>
        <taxon>Mesorhizobium</taxon>
    </lineage>
</organism>
<sequence length="102" mass="11250">MPANALVQTRIDADIRDRASAVLENMGLTVSDAVRILLTRTANEGALPIDLVTNSEAYDLWFRAKVREALEDTRADIPEDQVEAHFAERRAAARLKAGESKS</sequence>
<gene>
    <name evidence="4" type="ORF">AU467_18130</name>
</gene>
<dbReference type="Gene3D" id="1.10.1220.10">
    <property type="entry name" value="Met repressor-like"/>
    <property type="match status" value="1"/>
</dbReference>
<evidence type="ECO:0000313" key="5">
    <source>
        <dbReference type="Proteomes" id="UP000053176"/>
    </source>
</evidence>
<evidence type="ECO:0000256" key="1">
    <source>
        <dbReference type="ARBA" id="ARBA00010562"/>
    </source>
</evidence>
<dbReference type="Proteomes" id="UP000053176">
    <property type="component" value="Unassembled WGS sequence"/>
</dbReference>
<dbReference type="AlphaFoldDB" id="A0A101KU87"/>
<dbReference type="PANTHER" id="PTHR38781:SF1">
    <property type="entry name" value="ANTITOXIN DINJ-RELATED"/>
    <property type="match status" value="1"/>
</dbReference>
<proteinExistence type="inferred from homology"/>
<dbReference type="GO" id="GO:0006355">
    <property type="term" value="P:regulation of DNA-templated transcription"/>
    <property type="evidence" value="ECO:0007669"/>
    <property type="project" value="InterPro"/>
</dbReference>
<dbReference type="Pfam" id="PF04221">
    <property type="entry name" value="RelB"/>
    <property type="match status" value="1"/>
</dbReference>
<protein>
    <submittedName>
        <fullName evidence="4">Damage-inducible protein</fullName>
    </submittedName>
</protein>
<comment type="similarity">
    <text evidence="1">Belongs to the RelB/DinJ antitoxin family.</text>
</comment>
<accession>A0A101KU87</accession>
<dbReference type="InterPro" id="IPR013321">
    <property type="entry name" value="Arc_rbn_hlx_hlx"/>
</dbReference>
<reference evidence="4 5" key="1">
    <citation type="submission" date="2015-12" db="EMBL/GenBank/DDBJ databases">
        <title>Draft genome sequence of Mesorhizobium sp. UFLA 01-765, a multitolerant efficient symbiont and plant-growth promoting strain isolated from Zn-mining soil using Leucaena leucocephala as a trap plant.</title>
        <authorList>
            <person name="Rangel W.M."/>
            <person name="Thijs S."/>
            <person name="Longatti S.M."/>
            <person name="Moreira F.M."/>
            <person name="Weyens N."/>
            <person name="Vangronsveld J."/>
            <person name="Van Hamme J.D."/>
            <person name="Bottos E.M."/>
            <person name="Rineau F."/>
        </authorList>
    </citation>
    <scope>NUCLEOTIDE SEQUENCE [LARGE SCALE GENOMIC DNA]</scope>
    <source>
        <strain evidence="4 5">UFLA 01-765</strain>
    </source>
</reference>
<dbReference type="GO" id="GO:0006351">
    <property type="term" value="P:DNA-templated transcription"/>
    <property type="evidence" value="ECO:0007669"/>
    <property type="project" value="TreeGrafter"/>
</dbReference>